<keyword evidence="3" id="KW-0804">Transcription</keyword>
<evidence type="ECO:0000313" key="7">
    <source>
        <dbReference type="Proteomes" id="UP001445076"/>
    </source>
</evidence>
<evidence type="ECO:0000256" key="3">
    <source>
        <dbReference type="ARBA" id="ARBA00023163"/>
    </source>
</evidence>
<evidence type="ECO:0000313" key="6">
    <source>
        <dbReference type="EMBL" id="KAK8724392.1"/>
    </source>
</evidence>
<accession>A0AAW0W5I0</accession>
<dbReference type="SUPFAM" id="SSF49417">
    <property type="entry name" value="p53-like transcription factors"/>
    <property type="match status" value="1"/>
</dbReference>
<dbReference type="AlphaFoldDB" id="A0AAW0W5I0"/>
<dbReference type="PRINTS" id="PR00386">
    <property type="entry name" value="P53SUPPRESSR"/>
</dbReference>
<comment type="subcellular location">
    <subcellularLocation>
        <location evidence="1">Nucleus</location>
    </subcellularLocation>
</comment>
<dbReference type="PANTHER" id="PTHR11447">
    <property type="entry name" value="CELLULAR TUMOR ANTIGEN P53"/>
    <property type="match status" value="1"/>
</dbReference>
<dbReference type="GO" id="GO:0006915">
    <property type="term" value="P:apoptotic process"/>
    <property type="evidence" value="ECO:0007669"/>
    <property type="project" value="InterPro"/>
</dbReference>
<proteinExistence type="predicted"/>
<evidence type="ECO:0000256" key="5">
    <source>
        <dbReference type="SAM" id="MobiDB-lite"/>
    </source>
</evidence>
<feature type="region of interest" description="Disordered" evidence="5">
    <location>
        <begin position="157"/>
        <end position="178"/>
    </location>
</feature>
<keyword evidence="4" id="KW-0539">Nucleus</keyword>
<reference evidence="6 7" key="1">
    <citation type="journal article" date="2024" name="BMC Genomics">
        <title>Genome assembly of redclaw crayfish (Cherax quadricarinatus) provides insights into its immune adaptation and hypoxia tolerance.</title>
        <authorList>
            <person name="Liu Z."/>
            <person name="Zheng J."/>
            <person name="Li H."/>
            <person name="Fang K."/>
            <person name="Wang S."/>
            <person name="He J."/>
            <person name="Zhou D."/>
            <person name="Weng S."/>
            <person name="Chi M."/>
            <person name="Gu Z."/>
            <person name="He J."/>
            <person name="Li F."/>
            <person name="Wang M."/>
        </authorList>
    </citation>
    <scope>NUCLEOTIDE SEQUENCE [LARGE SCALE GENOMIC DNA]</scope>
    <source>
        <strain evidence="6">ZL_2023a</strain>
    </source>
</reference>
<sequence>SSGKECGRKVIDVRVCACPTRDIKTDEQAILYKGGKRKASVMQEKVPLVTRKKPRAVDPKTEPQEEDKMFLIPVRGRKLYNFLMDMKAVYYRNHPEYAAKYPDDDINSSTIEMCGEKLKERCDDKCNIEEVEMNPWDSDGYSPHRLVYDDTHSDSFNLSSEGSSDHLQSHASDTPTVKVRVVDTERNGREPNGSVSIQNNEIHAWPQVTEDAGNSHFSSVAFVSSLSSASAELHSQSSSKFNIATLPKVNLSKHVPVVQVSSYNPREPAVRKYTSEFKMGNIKASLPLSKSFSMTQKQLKETGELGSLRLWSDSTLVQKVQSPHERAEASTSNVSPHETPETSTSNVSLHKRPEALTSDVLPHESPEMLAANVLVKGFAKEK</sequence>
<dbReference type="InterPro" id="IPR008967">
    <property type="entry name" value="p53-like_TF_DNA-bd_sf"/>
</dbReference>
<dbReference type="GO" id="GO:0005634">
    <property type="term" value="C:nucleus"/>
    <property type="evidence" value="ECO:0007669"/>
    <property type="project" value="UniProtKB-SubCell"/>
</dbReference>
<feature type="non-terminal residue" evidence="6">
    <location>
        <position position="1"/>
    </location>
</feature>
<protein>
    <submittedName>
        <fullName evidence="6">Uncharacterized protein</fullName>
    </submittedName>
</protein>
<feature type="compositionally biased region" description="Polar residues" evidence="5">
    <location>
        <begin position="329"/>
        <end position="348"/>
    </location>
</feature>
<dbReference type="Proteomes" id="UP001445076">
    <property type="component" value="Unassembled WGS sequence"/>
</dbReference>
<feature type="region of interest" description="Disordered" evidence="5">
    <location>
        <begin position="321"/>
        <end position="352"/>
    </location>
</feature>
<evidence type="ECO:0000256" key="4">
    <source>
        <dbReference type="ARBA" id="ARBA00023242"/>
    </source>
</evidence>
<dbReference type="PANTHER" id="PTHR11447:SF16">
    <property type="entry name" value="P53 PROTEIN LONG FORM VARIANT 1"/>
    <property type="match status" value="1"/>
</dbReference>
<dbReference type="InterPro" id="IPR012346">
    <property type="entry name" value="p53/RUNT-type_TF_DNA-bd_sf"/>
</dbReference>
<dbReference type="InterPro" id="IPR002117">
    <property type="entry name" value="p53_tumour_suppressor"/>
</dbReference>
<dbReference type="EMBL" id="JARKIK010000086">
    <property type="protein sequence ID" value="KAK8724392.1"/>
    <property type="molecule type" value="Genomic_DNA"/>
</dbReference>
<gene>
    <name evidence="6" type="ORF">OTU49_011371</name>
</gene>
<name>A0AAW0W5I0_CHEQU</name>
<dbReference type="GO" id="GO:0000978">
    <property type="term" value="F:RNA polymerase II cis-regulatory region sequence-specific DNA binding"/>
    <property type="evidence" value="ECO:0007669"/>
    <property type="project" value="TreeGrafter"/>
</dbReference>
<evidence type="ECO:0000256" key="2">
    <source>
        <dbReference type="ARBA" id="ARBA00023015"/>
    </source>
</evidence>
<comment type="caution">
    <text evidence="6">The sequence shown here is derived from an EMBL/GenBank/DDBJ whole genome shotgun (WGS) entry which is preliminary data.</text>
</comment>
<keyword evidence="7" id="KW-1185">Reference proteome</keyword>
<dbReference type="Gene3D" id="2.60.40.720">
    <property type="match status" value="1"/>
</dbReference>
<organism evidence="6 7">
    <name type="scientific">Cherax quadricarinatus</name>
    <name type="common">Australian red claw crayfish</name>
    <dbReference type="NCBI Taxonomy" id="27406"/>
    <lineage>
        <taxon>Eukaryota</taxon>
        <taxon>Metazoa</taxon>
        <taxon>Ecdysozoa</taxon>
        <taxon>Arthropoda</taxon>
        <taxon>Crustacea</taxon>
        <taxon>Multicrustacea</taxon>
        <taxon>Malacostraca</taxon>
        <taxon>Eumalacostraca</taxon>
        <taxon>Eucarida</taxon>
        <taxon>Decapoda</taxon>
        <taxon>Pleocyemata</taxon>
        <taxon>Astacidea</taxon>
        <taxon>Parastacoidea</taxon>
        <taxon>Parastacidae</taxon>
        <taxon>Cherax</taxon>
    </lineage>
</organism>
<dbReference type="GO" id="GO:0000981">
    <property type="term" value="F:DNA-binding transcription factor activity, RNA polymerase II-specific"/>
    <property type="evidence" value="ECO:0007669"/>
    <property type="project" value="TreeGrafter"/>
</dbReference>
<keyword evidence="2" id="KW-0805">Transcription regulation</keyword>
<evidence type="ECO:0000256" key="1">
    <source>
        <dbReference type="ARBA" id="ARBA00004123"/>
    </source>
</evidence>